<evidence type="ECO:0000313" key="3">
    <source>
        <dbReference type="Proteomes" id="UP000199203"/>
    </source>
</evidence>
<keyword evidence="1" id="KW-0472">Membrane</keyword>
<keyword evidence="3" id="KW-1185">Reference proteome</keyword>
<feature type="transmembrane region" description="Helical" evidence="1">
    <location>
        <begin position="276"/>
        <end position="294"/>
    </location>
</feature>
<keyword evidence="1" id="KW-1133">Transmembrane helix</keyword>
<feature type="transmembrane region" description="Helical" evidence="1">
    <location>
        <begin position="199"/>
        <end position="217"/>
    </location>
</feature>
<evidence type="ECO:0008006" key="4">
    <source>
        <dbReference type="Google" id="ProtNLM"/>
    </source>
</evidence>
<gene>
    <name evidence="2" type="ORF">SAMN05421825_1965</name>
</gene>
<feature type="transmembrane region" description="Helical" evidence="1">
    <location>
        <begin position="111"/>
        <end position="139"/>
    </location>
</feature>
<evidence type="ECO:0000256" key="1">
    <source>
        <dbReference type="SAM" id="Phobius"/>
    </source>
</evidence>
<reference evidence="3" key="1">
    <citation type="submission" date="2016-10" db="EMBL/GenBank/DDBJ databases">
        <authorList>
            <person name="Varghese N."/>
            <person name="Submissions S."/>
        </authorList>
    </citation>
    <scope>NUCLEOTIDE SEQUENCE [LARGE SCALE GENOMIC DNA]</scope>
    <source>
        <strain evidence="3">DSM 19684</strain>
    </source>
</reference>
<feature type="transmembrane region" description="Helical" evidence="1">
    <location>
        <begin position="159"/>
        <end position="192"/>
    </location>
</feature>
<keyword evidence="1" id="KW-0812">Transmembrane</keyword>
<dbReference type="EMBL" id="FNBH01000002">
    <property type="protein sequence ID" value="SDF72664.1"/>
    <property type="molecule type" value="Genomic_DNA"/>
</dbReference>
<dbReference type="Proteomes" id="UP000199203">
    <property type="component" value="Unassembled WGS sequence"/>
</dbReference>
<protein>
    <recommendedName>
        <fullName evidence="4">Transmembrane protein</fullName>
    </recommendedName>
</protein>
<accession>A0A1G7NF48</accession>
<organism evidence="2 3">
    <name type="scientific">Epilithonimonas hungarica</name>
    <dbReference type="NCBI Taxonomy" id="454006"/>
    <lineage>
        <taxon>Bacteria</taxon>
        <taxon>Pseudomonadati</taxon>
        <taxon>Bacteroidota</taxon>
        <taxon>Flavobacteriia</taxon>
        <taxon>Flavobacteriales</taxon>
        <taxon>Weeksellaceae</taxon>
        <taxon>Chryseobacterium group</taxon>
        <taxon>Epilithonimonas</taxon>
    </lineage>
</organism>
<name>A0A1G7NF48_9FLAO</name>
<dbReference type="STRING" id="454006.SAMN05421825_1965"/>
<evidence type="ECO:0000313" key="2">
    <source>
        <dbReference type="EMBL" id="SDF72664.1"/>
    </source>
</evidence>
<proteinExistence type="predicted"/>
<feature type="transmembrane region" description="Helical" evidence="1">
    <location>
        <begin position="12"/>
        <end position="31"/>
    </location>
</feature>
<feature type="transmembrane region" description="Helical" evidence="1">
    <location>
        <begin position="325"/>
        <end position="342"/>
    </location>
</feature>
<sequence length="624" mass="73276">MLINRDNTHNYIKKILFFLIFLSICLFLIPIEPIMPGVGLDPSWQHAMNVAISEKLELGKNIIFTYGPYIGICTHYFHPKLDSINMICSSFLSISFGYLIYNLLRKEKVTIIFLFFAIFFLISNTNYRDFIFYLAPFMLFFDFIRSDINNTERSLLHDFILYFPIGLIVLIKCSFIIPYLVILPIIFFILISSKRAKEIITISIIIFSGLIFFWTISDQKPANLLSYFISNIPLISGFSEGMSSTEHSLSEVILFWSLGIIIIVQLLFLKHKPHSFILSIVSIFIIFLSFKSGFVRQDEHTKISFSILIFVAFFIYLFSKTRSSFIIFCLCTITSFTSYKLYNNTSFSSSIKGNFVKIYDGIKLRSQHKKLKTEYQKKLDDINKQIQLPILSGSSDIYNFEQSYLLASKNIWNPRPVFQSYTAYTKELLYANRDHLLSDKSPDNLFFKVETIDGRLPSTEDGNSWPLILSNYKPIKFENDYLILKKRYEQNRDIKLDLIQKQSGRLNQEIKIPDHTGLLFCRIKIEPTFLGKFITRFFRSDKLYIITKENNNSEKKYKLISGMVETDYLISPLVEDTKDYYNLYKTDRLKYKNVKSVKIIPNDRNFLIDFWQDNFEIEFYNFSN</sequence>
<dbReference type="AlphaFoldDB" id="A0A1G7NF48"/>
<feature type="transmembrane region" description="Helical" evidence="1">
    <location>
        <begin position="300"/>
        <end position="318"/>
    </location>
</feature>
<feature type="transmembrane region" description="Helical" evidence="1">
    <location>
        <begin position="252"/>
        <end position="269"/>
    </location>
</feature>
<feature type="transmembrane region" description="Helical" evidence="1">
    <location>
        <begin position="84"/>
        <end position="104"/>
    </location>
</feature>